<evidence type="ECO:0000256" key="1">
    <source>
        <dbReference type="SAM" id="Phobius"/>
    </source>
</evidence>
<accession>A0A3M7LV95</accession>
<keyword evidence="3" id="KW-1185">Reference proteome</keyword>
<reference evidence="2 3" key="1">
    <citation type="journal article" date="2014" name="PLoS ONE">
        <title>De novo Genome Assembly of the Fungal Plant Pathogen Pyrenophora semeniperda.</title>
        <authorList>
            <person name="Soliai M.M."/>
            <person name="Meyer S.E."/>
            <person name="Udall J.A."/>
            <person name="Elzinga D.E."/>
            <person name="Hermansen R.A."/>
            <person name="Bodily P.M."/>
            <person name="Hart A.A."/>
            <person name="Coleman C.E."/>
        </authorList>
    </citation>
    <scope>NUCLEOTIDE SEQUENCE [LARGE SCALE GENOMIC DNA]</scope>
    <source>
        <strain evidence="2 3">CCB06</strain>
        <tissue evidence="2">Mycelium</tissue>
    </source>
</reference>
<protein>
    <submittedName>
        <fullName evidence="2">Uncharacterized protein</fullName>
    </submittedName>
</protein>
<keyword evidence="1" id="KW-0472">Membrane</keyword>
<dbReference type="EMBL" id="KE747806">
    <property type="protein sequence ID" value="RMZ66148.1"/>
    <property type="molecule type" value="Genomic_DNA"/>
</dbReference>
<evidence type="ECO:0000313" key="3">
    <source>
        <dbReference type="Proteomes" id="UP000265663"/>
    </source>
</evidence>
<name>A0A3M7LV95_9PLEO</name>
<dbReference type="Proteomes" id="UP000265663">
    <property type="component" value="Unassembled WGS sequence"/>
</dbReference>
<feature type="transmembrane region" description="Helical" evidence="1">
    <location>
        <begin position="75"/>
        <end position="99"/>
    </location>
</feature>
<proteinExistence type="predicted"/>
<keyword evidence="1" id="KW-0812">Transmembrane</keyword>
<organism evidence="2 3">
    <name type="scientific">Pyrenophora seminiperda CCB06</name>
    <dbReference type="NCBI Taxonomy" id="1302712"/>
    <lineage>
        <taxon>Eukaryota</taxon>
        <taxon>Fungi</taxon>
        <taxon>Dikarya</taxon>
        <taxon>Ascomycota</taxon>
        <taxon>Pezizomycotina</taxon>
        <taxon>Dothideomycetes</taxon>
        <taxon>Pleosporomycetidae</taxon>
        <taxon>Pleosporales</taxon>
        <taxon>Pleosporineae</taxon>
        <taxon>Pleosporaceae</taxon>
        <taxon>Pyrenophora</taxon>
    </lineage>
</organism>
<evidence type="ECO:0000313" key="2">
    <source>
        <dbReference type="EMBL" id="RMZ66148.1"/>
    </source>
</evidence>
<gene>
    <name evidence="2" type="ORF">GMOD_00005221</name>
</gene>
<dbReference type="AlphaFoldDB" id="A0A3M7LV95"/>
<keyword evidence="1" id="KW-1133">Transmembrane helix</keyword>
<sequence>MVSRWKSLTDLSLFPIFSVERLGSSGRIDKNAKFSAESPAITIISLYLSSCLLLKGKQVTKIKSIHLIIPLIMKIAMFLVLAGSSIGFNLVATLCIGSNPASVKYD</sequence>